<feature type="transmembrane region" description="Helical" evidence="1">
    <location>
        <begin position="20"/>
        <end position="43"/>
    </location>
</feature>
<evidence type="ECO:0000313" key="2">
    <source>
        <dbReference type="EMBL" id="TCO47124.1"/>
    </source>
</evidence>
<proteinExistence type="predicted"/>
<feature type="transmembrane region" description="Helical" evidence="1">
    <location>
        <begin position="267"/>
        <end position="290"/>
    </location>
</feature>
<feature type="transmembrane region" description="Helical" evidence="1">
    <location>
        <begin position="397"/>
        <end position="422"/>
    </location>
</feature>
<evidence type="ECO:0000313" key="3">
    <source>
        <dbReference type="Proteomes" id="UP000295573"/>
    </source>
</evidence>
<feature type="transmembrane region" description="Helical" evidence="1">
    <location>
        <begin position="70"/>
        <end position="90"/>
    </location>
</feature>
<sequence length="462" mass="48113">MVELLVPLHGIGGRGDLPVPLWLAIYSAAAAVAVSFFALAAFWSRPRFEVTAGKSLGALTKLIDARPTRLLLKAVGLVALVLLLATAWFGSSSPALNPAPTWLYVWIWVGIIPLSLVCGPIWRLANPLCTLASLACSTLGRGVGGELEEGARTASGRRVRGGSYRGLPEGVGCWPAVVGLAGFLWLELVYPVGSEPLAVAVFVTMYAVLNVAGGIVYGPEWFRVGDGFEVYAELLARLSPIGRGGDGELELRNPLAGLAATPQEPGVVGLLCLLLGSTAFDGISRWSAWVRSSGDLGRTEHIVVHTLGLAVAVGVVSVVFVLPARAAGAARVRAGVVGRAGLPGAFVHSLVPIAIGYAVAHYFSFAMFQGQEGVLLAADPFGRGWDLLGTAGVRVDYAFLGTGFIAGVQIGAIVAGHVLGVVAAHDRAAELFRRRQLRRAQYPMLAAIVAFTAGGIALVTAS</sequence>
<keyword evidence="1" id="KW-1133">Transmembrane helix</keyword>
<feature type="transmembrane region" description="Helical" evidence="1">
    <location>
        <begin position="102"/>
        <end position="122"/>
    </location>
</feature>
<keyword evidence="3" id="KW-1185">Reference proteome</keyword>
<evidence type="ECO:0000256" key="1">
    <source>
        <dbReference type="SAM" id="Phobius"/>
    </source>
</evidence>
<feature type="transmembrane region" description="Helical" evidence="1">
    <location>
        <begin position="167"/>
        <end position="185"/>
    </location>
</feature>
<keyword evidence="1" id="KW-0812">Transmembrane</keyword>
<name>A0A4R2IPQ3_9ACTN</name>
<comment type="caution">
    <text evidence="2">The sequence shown here is derived from an EMBL/GenBank/DDBJ whole genome shotgun (WGS) entry which is preliminary data.</text>
</comment>
<gene>
    <name evidence="2" type="ORF">EV646_106364</name>
</gene>
<dbReference type="RefSeq" id="WP_241996176.1">
    <property type="nucleotide sequence ID" value="NZ_SLWR01000006.1"/>
</dbReference>
<reference evidence="2 3" key="1">
    <citation type="journal article" date="2015" name="Stand. Genomic Sci.">
        <title>Genomic Encyclopedia of Bacterial and Archaeal Type Strains, Phase III: the genomes of soil and plant-associated and newly described type strains.</title>
        <authorList>
            <person name="Whitman W.B."/>
            <person name="Woyke T."/>
            <person name="Klenk H.P."/>
            <person name="Zhou Y."/>
            <person name="Lilburn T.G."/>
            <person name="Beck B.J."/>
            <person name="De Vos P."/>
            <person name="Vandamme P."/>
            <person name="Eisen J.A."/>
            <person name="Garrity G."/>
            <person name="Hugenholtz P."/>
            <person name="Kyrpides N.C."/>
        </authorList>
    </citation>
    <scope>NUCLEOTIDE SEQUENCE [LARGE SCALE GENOMIC DNA]</scope>
    <source>
        <strain evidence="2 3">VKM Ac-2541</strain>
    </source>
</reference>
<accession>A0A4R2IPQ3</accession>
<keyword evidence="1" id="KW-0472">Membrane</keyword>
<dbReference type="EMBL" id="SLWR01000006">
    <property type="protein sequence ID" value="TCO47124.1"/>
    <property type="molecule type" value="Genomic_DNA"/>
</dbReference>
<evidence type="ECO:0008006" key="4">
    <source>
        <dbReference type="Google" id="ProtNLM"/>
    </source>
</evidence>
<dbReference type="AlphaFoldDB" id="A0A4R2IPQ3"/>
<feature type="transmembrane region" description="Helical" evidence="1">
    <location>
        <begin position="302"/>
        <end position="324"/>
    </location>
</feature>
<feature type="transmembrane region" description="Helical" evidence="1">
    <location>
        <begin position="442"/>
        <end position="461"/>
    </location>
</feature>
<dbReference type="Proteomes" id="UP000295573">
    <property type="component" value="Unassembled WGS sequence"/>
</dbReference>
<organism evidence="2 3">
    <name type="scientific">Kribbella antiqua</name>
    <dbReference type="NCBI Taxonomy" id="2512217"/>
    <lineage>
        <taxon>Bacteria</taxon>
        <taxon>Bacillati</taxon>
        <taxon>Actinomycetota</taxon>
        <taxon>Actinomycetes</taxon>
        <taxon>Propionibacteriales</taxon>
        <taxon>Kribbellaceae</taxon>
        <taxon>Kribbella</taxon>
    </lineage>
</organism>
<feature type="transmembrane region" description="Helical" evidence="1">
    <location>
        <begin position="197"/>
        <end position="217"/>
    </location>
</feature>
<protein>
    <recommendedName>
        <fullName evidence="4">Fenitrothion hydrolase</fullName>
    </recommendedName>
</protein>
<feature type="transmembrane region" description="Helical" evidence="1">
    <location>
        <begin position="336"/>
        <end position="360"/>
    </location>
</feature>